<keyword evidence="2" id="KW-1185">Reference proteome</keyword>
<evidence type="ECO:0000313" key="2">
    <source>
        <dbReference type="Proteomes" id="UP000433101"/>
    </source>
</evidence>
<gene>
    <name evidence="1" type="ORF">GR183_16500</name>
</gene>
<accession>A0A7X3LWU2</accession>
<dbReference type="Proteomes" id="UP000433101">
    <property type="component" value="Unassembled WGS sequence"/>
</dbReference>
<evidence type="ECO:0000313" key="1">
    <source>
        <dbReference type="EMBL" id="MXN66517.1"/>
    </source>
</evidence>
<proteinExistence type="predicted"/>
<organism evidence="1 2">
    <name type="scientific">Stappia sediminis</name>
    <dbReference type="NCBI Taxonomy" id="2692190"/>
    <lineage>
        <taxon>Bacteria</taxon>
        <taxon>Pseudomonadati</taxon>
        <taxon>Pseudomonadota</taxon>
        <taxon>Alphaproteobacteria</taxon>
        <taxon>Hyphomicrobiales</taxon>
        <taxon>Stappiaceae</taxon>
        <taxon>Stappia</taxon>
    </lineage>
</organism>
<dbReference type="RefSeq" id="WP_160776774.1">
    <property type="nucleotide sequence ID" value="NZ_WUMV01000008.1"/>
</dbReference>
<protein>
    <submittedName>
        <fullName evidence="1">Uncharacterized protein</fullName>
    </submittedName>
</protein>
<dbReference type="EMBL" id="WUMV01000008">
    <property type="protein sequence ID" value="MXN66517.1"/>
    <property type="molecule type" value="Genomic_DNA"/>
</dbReference>
<comment type="caution">
    <text evidence="1">The sequence shown here is derived from an EMBL/GenBank/DDBJ whole genome shotgun (WGS) entry which is preliminary data.</text>
</comment>
<sequence>MPEHARPETNTPLSVMIRFDRWIKIAGQVALRSTLSIRRPRDHMAAVGKVASEGQS</sequence>
<reference evidence="1 2" key="1">
    <citation type="submission" date="2019-12" db="EMBL/GenBank/DDBJ databases">
        <authorList>
            <person name="Li M."/>
        </authorList>
    </citation>
    <scope>NUCLEOTIDE SEQUENCE [LARGE SCALE GENOMIC DNA]</scope>
    <source>
        <strain evidence="1 2">GBMRC 2046</strain>
    </source>
</reference>
<name>A0A7X3LWU2_9HYPH</name>
<dbReference type="AlphaFoldDB" id="A0A7X3LWU2"/>